<dbReference type="PANTHER" id="PTHR46769">
    <property type="entry name" value="POLYCYSTIC KIDNEY AND HEPATIC DISEASE 1 (AUTOSOMAL RECESSIVE)-LIKE 1"/>
    <property type="match status" value="1"/>
</dbReference>
<dbReference type="CDD" id="cd00102">
    <property type="entry name" value="IPT"/>
    <property type="match status" value="1"/>
</dbReference>
<feature type="region of interest" description="Disordered" evidence="2">
    <location>
        <begin position="283"/>
        <end position="321"/>
    </location>
</feature>
<dbReference type="PANTHER" id="PTHR46769:SF2">
    <property type="entry name" value="FIBROCYSTIN-L ISOFORM 2 PRECURSOR-RELATED"/>
    <property type="match status" value="1"/>
</dbReference>
<feature type="region of interest" description="Disordered" evidence="2">
    <location>
        <begin position="336"/>
        <end position="356"/>
    </location>
</feature>
<evidence type="ECO:0000256" key="1">
    <source>
        <dbReference type="ARBA" id="ARBA00022729"/>
    </source>
</evidence>
<protein>
    <recommendedName>
        <fullName evidence="3">IPT/TIG domain-containing protein</fullName>
    </recommendedName>
</protein>
<dbReference type="InterPro" id="IPR013783">
    <property type="entry name" value="Ig-like_fold"/>
</dbReference>
<comment type="caution">
    <text evidence="4">The sequence shown here is derived from an EMBL/GenBank/DDBJ whole genome shotgun (WGS) entry which is preliminary data.</text>
</comment>
<dbReference type="OrthoDB" id="265717at2759"/>
<dbReference type="SUPFAM" id="SSF81296">
    <property type="entry name" value="E set domains"/>
    <property type="match status" value="2"/>
</dbReference>
<name>A0A9P3PUH0_LYOSH</name>
<dbReference type="AlphaFoldDB" id="A0A9P3PUH0"/>
<dbReference type="Pfam" id="PF01833">
    <property type="entry name" value="TIG"/>
    <property type="match status" value="1"/>
</dbReference>
<dbReference type="Proteomes" id="UP001063166">
    <property type="component" value="Unassembled WGS sequence"/>
</dbReference>
<feature type="compositionally biased region" description="Acidic residues" evidence="2">
    <location>
        <begin position="287"/>
        <end position="316"/>
    </location>
</feature>
<sequence>MDAPRLAVQTDFPLAFHCTSGELLFGQLQCILEGSNHASHDAMTGPTRLPQGGGTIKQNKFKHRAAARSGRWSVSRIYLANRDQPQPGGHTDTYNAKQRLVGYVLHHEDVSPVEYVLRAAKVGMSDLNQHPDRGIVYINRYDWSWHHGEHYGINVALGPTRSYSVSQVKDLMGGRLIVLDASHTQTFIDTIKTSYPERKCYTLHASSTPGPYGVHLDTAGNFPEYELGWLGFSGRKHEMFPESDELVAIVYDPAYTGFMPDYVYPECVVKVEGTVVVTGETLAANLEGEEDDEDYVPESESESESDDSDKDEESESQDTQLEANELASLALPDTLPAPTITSVVPDPDPGQQHRISISGSTLGQITSISFTSASLPSPSPSASASAFTIKSNTLLSALVPAGLSGPISVTVSGPGGTSTPRTYVQPPLAHIASVTPNHGSRWGGESVTITGHHLDRTTQVTFGSQPALALDLISPTELKVTTPAGPGGTRFSGASRYCRVEVKLESDAYEVATGGPEHMYFVYQYGPDVPAGDPPYDAALKTWRAAVARARDAGDVAACESLAEVLEKKGDRAGRIAVWVDALESGVVGGRRWATSRGRMRMRGDVFLGMADAYEKMGREEMALRMRNEAARMWHEPENIYY</sequence>
<evidence type="ECO:0000313" key="5">
    <source>
        <dbReference type="Proteomes" id="UP001063166"/>
    </source>
</evidence>
<dbReference type="Gene3D" id="2.60.40.10">
    <property type="entry name" value="Immunoglobulins"/>
    <property type="match status" value="2"/>
</dbReference>
<evidence type="ECO:0000313" key="4">
    <source>
        <dbReference type="EMBL" id="GLB42215.1"/>
    </source>
</evidence>
<keyword evidence="5" id="KW-1185">Reference proteome</keyword>
<dbReference type="InterPro" id="IPR014756">
    <property type="entry name" value="Ig_E-set"/>
</dbReference>
<organism evidence="4 5">
    <name type="scientific">Lyophyllum shimeji</name>
    <name type="common">Hon-shimeji</name>
    <name type="synonym">Tricholoma shimeji</name>
    <dbReference type="NCBI Taxonomy" id="47721"/>
    <lineage>
        <taxon>Eukaryota</taxon>
        <taxon>Fungi</taxon>
        <taxon>Dikarya</taxon>
        <taxon>Basidiomycota</taxon>
        <taxon>Agaricomycotina</taxon>
        <taxon>Agaricomycetes</taxon>
        <taxon>Agaricomycetidae</taxon>
        <taxon>Agaricales</taxon>
        <taxon>Tricholomatineae</taxon>
        <taxon>Lyophyllaceae</taxon>
        <taxon>Lyophyllum</taxon>
    </lineage>
</organism>
<proteinExistence type="predicted"/>
<dbReference type="EMBL" id="BRPK01000011">
    <property type="protein sequence ID" value="GLB42215.1"/>
    <property type="molecule type" value="Genomic_DNA"/>
</dbReference>
<dbReference type="InterPro" id="IPR002909">
    <property type="entry name" value="IPT_dom"/>
</dbReference>
<evidence type="ECO:0000256" key="2">
    <source>
        <dbReference type="SAM" id="MobiDB-lite"/>
    </source>
</evidence>
<keyword evidence="1" id="KW-0732">Signal</keyword>
<reference evidence="4" key="1">
    <citation type="submission" date="2022-07" db="EMBL/GenBank/DDBJ databases">
        <title>The genome of Lyophyllum shimeji provides insight into the initial evolution of ectomycorrhizal fungal genome.</title>
        <authorList>
            <person name="Kobayashi Y."/>
            <person name="Shibata T."/>
            <person name="Hirakawa H."/>
            <person name="Shigenobu S."/>
            <person name="Nishiyama T."/>
            <person name="Yamada A."/>
            <person name="Hasebe M."/>
            <person name="Kawaguchi M."/>
        </authorList>
    </citation>
    <scope>NUCLEOTIDE SEQUENCE</scope>
    <source>
        <strain evidence="4">AT787</strain>
    </source>
</reference>
<evidence type="ECO:0000259" key="3">
    <source>
        <dbReference type="Pfam" id="PF01833"/>
    </source>
</evidence>
<gene>
    <name evidence="4" type="ORF">LshimejAT787_1102300</name>
</gene>
<accession>A0A9P3PUH0</accession>
<dbReference type="InterPro" id="IPR052387">
    <property type="entry name" value="Fibrocystin"/>
</dbReference>
<feature type="domain" description="IPT/TIG" evidence="3">
    <location>
        <begin position="430"/>
        <end position="489"/>
    </location>
</feature>